<dbReference type="GO" id="GO:0005737">
    <property type="term" value="C:cytoplasm"/>
    <property type="evidence" value="ECO:0007669"/>
    <property type="project" value="UniProtKB-SubCell"/>
</dbReference>
<dbReference type="InterPro" id="IPR029036">
    <property type="entry name" value="P5CR_dimer"/>
</dbReference>
<feature type="binding site" evidence="5">
    <location>
        <begin position="6"/>
        <end position="11"/>
    </location>
    <ligand>
        <name>NADP(+)</name>
        <dbReference type="ChEBI" id="CHEBI:58349"/>
    </ligand>
</feature>
<sequence>MQVGLIGSGNMASALARGWGDPILCTDVDFARAEALAAEVGGEAVASNAELARRADVVFLCHKPDQLDEVAGEVADGTTPIVSILGATPLSALQAAYPGQPVFRLMPNVAVEVGRGVICMVEPKGVDPELAAEVLVLLERIATVVKLRDGQIDAATAAMGVGPAYVALLVEAQVDAIVRLGIPAHVADELVTETMAGTLDLLAERDGDTLAVRRAVTSPGGSTARGLAALDAHGLRTAFQAAADAVVFGGRR</sequence>
<dbReference type="PIRSF" id="PIRSF000193">
    <property type="entry name" value="Pyrrol-5-carb_rd"/>
    <property type="match status" value="1"/>
</dbReference>
<dbReference type="UniPathway" id="UPA00098">
    <property type="reaction ID" value="UER00361"/>
</dbReference>
<dbReference type="PANTHER" id="PTHR11645">
    <property type="entry name" value="PYRROLINE-5-CARBOXYLATE REDUCTASE"/>
    <property type="match status" value="1"/>
</dbReference>
<name>A0A840IHJ7_9ACTN</name>
<dbReference type="PANTHER" id="PTHR11645:SF0">
    <property type="entry name" value="PYRROLINE-5-CARBOXYLATE REDUCTASE 3"/>
    <property type="match status" value="1"/>
</dbReference>
<dbReference type="RefSeq" id="WP_183343367.1">
    <property type="nucleotide sequence ID" value="NZ_JACHNU010000004.1"/>
</dbReference>
<dbReference type="Gene3D" id="3.40.50.720">
    <property type="entry name" value="NAD(P)-binding Rossmann-like Domain"/>
    <property type="match status" value="1"/>
</dbReference>
<feature type="binding site" evidence="5">
    <location>
        <position position="48"/>
    </location>
    <ligand>
        <name>NADPH</name>
        <dbReference type="ChEBI" id="CHEBI:57783"/>
    </ligand>
</feature>
<evidence type="ECO:0000256" key="2">
    <source>
        <dbReference type="ARBA" id="ARBA00022857"/>
    </source>
</evidence>
<evidence type="ECO:0000256" key="3">
    <source>
        <dbReference type="ARBA" id="ARBA00023002"/>
    </source>
</evidence>
<dbReference type="InterPro" id="IPR000304">
    <property type="entry name" value="Pyrroline-COOH_reductase"/>
</dbReference>
<evidence type="ECO:0000256" key="5">
    <source>
        <dbReference type="PIRSR" id="PIRSR000193-1"/>
    </source>
</evidence>
<comment type="catalytic activity">
    <reaction evidence="4">
        <text>L-proline + NADP(+) = (S)-1-pyrroline-5-carboxylate + NADPH + 2 H(+)</text>
        <dbReference type="Rhea" id="RHEA:14109"/>
        <dbReference type="ChEBI" id="CHEBI:15378"/>
        <dbReference type="ChEBI" id="CHEBI:17388"/>
        <dbReference type="ChEBI" id="CHEBI:57783"/>
        <dbReference type="ChEBI" id="CHEBI:58349"/>
        <dbReference type="ChEBI" id="CHEBI:60039"/>
        <dbReference type="EC" id="1.5.1.2"/>
    </reaction>
</comment>
<organism evidence="8 9">
    <name type="scientific">Conexibacter arvalis</name>
    <dbReference type="NCBI Taxonomy" id="912552"/>
    <lineage>
        <taxon>Bacteria</taxon>
        <taxon>Bacillati</taxon>
        <taxon>Actinomycetota</taxon>
        <taxon>Thermoleophilia</taxon>
        <taxon>Solirubrobacterales</taxon>
        <taxon>Conexibacteraceae</taxon>
        <taxon>Conexibacter</taxon>
    </lineage>
</organism>
<dbReference type="EC" id="1.5.1.2" evidence="4"/>
<dbReference type="GO" id="GO:0004735">
    <property type="term" value="F:pyrroline-5-carboxylate reductase activity"/>
    <property type="evidence" value="ECO:0007669"/>
    <property type="project" value="UniProtKB-UniRule"/>
</dbReference>
<dbReference type="InterPro" id="IPR008927">
    <property type="entry name" value="6-PGluconate_DH-like_C_sf"/>
</dbReference>
<keyword evidence="3 4" id="KW-0560">Oxidoreductase</keyword>
<comment type="subcellular location">
    <subcellularLocation>
        <location evidence="4">Cytoplasm</location>
    </subcellularLocation>
</comment>
<dbReference type="Gene3D" id="1.10.3730.10">
    <property type="entry name" value="ProC C-terminal domain-like"/>
    <property type="match status" value="1"/>
</dbReference>
<dbReference type="InterPro" id="IPR036291">
    <property type="entry name" value="NAD(P)-bd_dom_sf"/>
</dbReference>
<protein>
    <recommendedName>
        <fullName evidence="4">Pyrroline-5-carboxylate reductase</fullName>
        <shortName evidence="4">P5C reductase</shortName>
        <shortName evidence="4">P5CR</shortName>
        <ecNumber evidence="4">1.5.1.2</ecNumber>
    </recommendedName>
    <alternativeName>
        <fullName evidence="4">PCA reductase</fullName>
    </alternativeName>
</protein>
<dbReference type="GO" id="GO:0055129">
    <property type="term" value="P:L-proline biosynthetic process"/>
    <property type="evidence" value="ECO:0007669"/>
    <property type="project" value="UniProtKB-UniRule"/>
</dbReference>
<keyword evidence="4" id="KW-0963">Cytoplasm</keyword>
<keyword evidence="4" id="KW-0641">Proline biosynthesis</keyword>
<evidence type="ECO:0000313" key="8">
    <source>
        <dbReference type="EMBL" id="MBB4663653.1"/>
    </source>
</evidence>
<feature type="domain" description="Pyrroline-5-carboxylate reductase dimerisation" evidence="7">
    <location>
        <begin position="151"/>
        <end position="246"/>
    </location>
</feature>
<gene>
    <name evidence="4" type="primary">proC</name>
    <name evidence="8" type="ORF">BDZ31_003248</name>
</gene>
<evidence type="ECO:0000259" key="7">
    <source>
        <dbReference type="Pfam" id="PF14748"/>
    </source>
</evidence>
<comment type="caution">
    <text evidence="8">The sequence shown here is derived from an EMBL/GenBank/DDBJ whole genome shotgun (WGS) entry which is preliminary data.</text>
</comment>
<keyword evidence="9" id="KW-1185">Reference proteome</keyword>
<comment type="function">
    <text evidence="4">Catalyzes the reduction of 1-pyrroline-5-carboxylate (PCA) to L-proline.</text>
</comment>
<dbReference type="HAMAP" id="MF_01925">
    <property type="entry name" value="P5C_reductase"/>
    <property type="match status" value="1"/>
</dbReference>
<evidence type="ECO:0000313" key="9">
    <source>
        <dbReference type="Proteomes" id="UP000585272"/>
    </source>
</evidence>
<dbReference type="Pfam" id="PF14748">
    <property type="entry name" value="P5CR_dimer"/>
    <property type="match status" value="1"/>
</dbReference>
<evidence type="ECO:0000256" key="4">
    <source>
        <dbReference type="HAMAP-Rule" id="MF_01925"/>
    </source>
</evidence>
<comment type="pathway">
    <text evidence="4">Amino-acid biosynthesis; L-proline biosynthesis; L-proline from L-glutamate 5-semialdehyde: step 1/1.</text>
</comment>
<dbReference type="AlphaFoldDB" id="A0A840IHJ7"/>
<evidence type="ECO:0000256" key="1">
    <source>
        <dbReference type="ARBA" id="ARBA00005525"/>
    </source>
</evidence>
<evidence type="ECO:0000259" key="6">
    <source>
        <dbReference type="Pfam" id="PF03807"/>
    </source>
</evidence>
<comment type="similarity">
    <text evidence="1 4">Belongs to the pyrroline-5-carboxylate reductase family.</text>
</comment>
<dbReference type="SUPFAM" id="SSF51735">
    <property type="entry name" value="NAD(P)-binding Rossmann-fold domains"/>
    <property type="match status" value="1"/>
</dbReference>
<proteinExistence type="inferred from homology"/>
<dbReference type="Pfam" id="PF03807">
    <property type="entry name" value="F420_oxidored"/>
    <property type="match status" value="1"/>
</dbReference>
<comment type="catalytic activity">
    <reaction evidence="4">
        <text>L-proline + NAD(+) = (S)-1-pyrroline-5-carboxylate + NADH + 2 H(+)</text>
        <dbReference type="Rhea" id="RHEA:14105"/>
        <dbReference type="ChEBI" id="CHEBI:15378"/>
        <dbReference type="ChEBI" id="CHEBI:17388"/>
        <dbReference type="ChEBI" id="CHEBI:57540"/>
        <dbReference type="ChEBI" id="CHEBI:57945"/>
        <dbReference type="ChEBI" id="CHEBI:60039"/>
        <dbReference type="EC" id="1.5.1.2"/>
    </reaction>
</comment>
<dbReference type="InterPro" id="IPR028939">
    <property type="entry name" value="P5C_Rdtase_cat_N"/>
</dbReference>
<accession>A0A840IHJ7</accession>
<dbReference type="EMBL" id="JACHNU010000004">
    <property type="protein sequence ID" value="MBB4663653.1"/>
    <property type="molecule type" value="Genomic_DNA"/>
</dbReference>
<reference evidence="8 9" key="1">
    <citation type="submission" date="2020-08" db="EMBL/GenBank/DDBJ databases">
        <title>Genomic Encyclopedia of Archaeal and Bacterial Type Strains, Phase II (KMG-II): from individual species to whole genera.</title>
        <authorList>
            <person name="Goeker M."/>
        </authorList>
    </citation>
    <scope>NUCLEOTIDE SEQUENCE [LARGE SCALE GENOMIC DNA]</scope>
    <source>
        <strain evidence="8 9">DSM 23288</strain>
    </source>
</reference>
<feature type="domain" description="Pyrroline-5-carboxylate reductase catalytic N-terminal" evidence="6">
    <location>
        <begin position="2"/>
        <end position="84"/>
    </location>
</feature>
<dbReference type="SUPFAM" id="SSF48179">
    <property type="entry name" value="6-phosphogluconate dehydrogenase C-terminal domain-like"/>
    <property type="match status" value="1"/>
</dbReference>
<keyword evidence="4" id="KW-0028">Amino-acid biosynthesis</keyword>
<keyword evidence="2 4" id="KW-0521">NADP</keyword>
<dbReference type="Proteomes" id="UP000585272">
    <property type="component" value="Unassembled WGS sequence"/>
</dbReference>